<keyword evidence="3" id="KW-0804">Transcription</keyword>
<dbReference type="Gene3D" id="1.10.10.10">
    <property type="entry name" value="Winged helix-like DNA-binding domain superfamily/Winged helix DNA-binding domain"/>
    <property type="match status" value="1"/>
</dbReference>
<evidence type="ECO:0000313" key="5">
    <source>
        <dbReference type="EMBL" id="ELY65716.1"/>
    </source>
</evidence>
<dbReference type="CDD" id="cd00090">
    <property type="entry name" value="HTH_ARSR"/>
    <property type="match status" value="1"/>
</dbReference>
<comment type="caution">
    <text evidence="5">The sequence shown here is derived from an EMBL/GenBank/DDBJ whole genome shotgun (WGS) entry which is preliminary data.</text>
</comment>
<sequence length="196" mass="21596">MRDLDETDMAILRLLGENARRPFSEIAAEVDLSGPAVSDRVARLEDAGIINRFTLDVDQSQLRAGVPVFVQVTAPPDAVEDCRTAAAEADAVEHVFLTADGEIWFYARAQVNGVREWLAGLLPDADGIDYDVTLVDDAEWTPSLEGTQFALTCAECDNTVDSEGESSRIDGEVYHFCCQSCQGRFEDRYDRLEKGV</sequence>
<dbReference type="PANTHER" id="PTHR43413:SF4">
    <property type="entry name" value="HTH-TYPE TRANSCRIPTIONAL REGULATOR LYSM"/>
    <property type="match status" value="1"/>
</dbReference>
<name>L9XWA8_9EURY</name>
<dbReference type="InterPro" id="IPR036388">
    <property type="entry name" value="WH-like_DNA-bd_sf"/>
</dbReference>
<dbReference type="Pfam" id="PF24273">
    <property type="entry name" value="TRASH_HVO_1752_C"/>
    <property type="match status" value="1"/>
</dbReference>
<dbReference type="GO" id="GO:0043565">
    <property type="term" value="F:sequence-specific DNA binding"/>
    <property type="evidence" value="ECO:0007669"/>
    <property type="project" value="InterPro"/>
</dbReference>
<dbReference type="SUPFAM" id="SSF46785">
    <property type="entry name" value="Winged helix' DNA-binding domain"/>
    <property type="match status" value="1"/>
</dbReference>
<dbReference type="RefSeq" id="WP_006431919.1">
    <property type="nucleotide sequence ID" value="NZ_AOID01000044.1"/>
</dbReference>
<keyword evidence="6" id="KW-1185">Reference proteome</keyword>
<gene>
    <name evidence="5" type="ORF">C489_14140</name>
</gene>
<protein>
    <submittedName>
        <fullName evidence="5">Regulatory protein MarR</fullName>
    </submittedName>
</protein>
<reference evidence="5 6" key="1">
    <citation type="journal article" date="2014" name="PLoS Genet.">
        <title>Phylogenetically driven sequencing of extremely halophilic archaea reveals strategies for static and dynamic osmo-response.</title>
        <authorList>
            <person name="Becker E.A."/>
            <person name="Seitzer P.M."/>
            <person name="Tritt A."/>
            <person name="Larsen D."/>
            <person name="Krusor M."/>
            <person name="Yao A.I."/>
            <person name="Wu D."/>
            <person name="Madern D."/>
            <person name="Eisen J.A."/>
            <person name="Darling A.E."/>
            <person name="Facciotti M.T."/>
        </authorList>
    </citation>
    <scope>NUCLEOTIDE SEQUENCE [LARGE SCALE GENOMIC DNA]</scope>
    <source>
        <strain evidence="5 6">JCM 10478</strain>
    </source>
</reference>
<feature type="domain" description="HTH asnC-type" evidence="4">
    <location>
        <begin position="4"/>
        <end position="67"/>
    </location>
</feature>
<dbReference type="AlphaFoldDB" id="L9XWA8"/>
<dbReference type="InterPro" id="IPR011017">
    <property type="entry name" value="TRASH_dom"/>
</dbReference>
<evidence type="ECO:0000256" key="2">
    <source>
        <dbReference type="ARBA" id="ARBA00023125"/>
    </source>
</evidence>
<dbReference type="InterPro" id="IPR036390">
    <property type="entry name" value="WH_DNA-bd_sf"/>
</dbReference>
<dbReference type="Pfam" id="PF13404">
    <property type="entry name" value="HTH_AsnC-type"/>
    <property type="match status" value="1"/>
</dbReference>
<evidence type="ECO:0000256" key="3">
    <source>
        <dbReference type="ARBA" id="ARBA00023163"/>
    </source>
</evidence>
<dbReference type="PATRIC" id="fig|1227496.3.peg.2837"/>
<keyword evidence="1" id="KW-0805">Transcription regulation</keyword>
<dbReference type="SMART" id="SM00746">
    <property type="entry name" value="TRASH"/>
    <property type="match status" value="1"/>
</dbReference>
<dbReference type="EMBL" id="AOID01000044">
    <property type="protein sequence ID" value="ELY65716.1"/>
    <property type="molecule type" value="Genomic_DNA"/>
</dbReference>
<dbReference type="InterPro" id="IPR056526">
    <property type="entry name" value="TRASH_HVO_1752"/>
</dbReference>
<dbReference type="OrthoDB" id="33200at2157"/>
<dbReference type="PRINTS" id="PR00033">
    <property type="entry name" value="HTHASNC"/>
</dbReference>
<dbReference type="PROSITE" id="PS50956">
    <property type="entry name" value="HTH_ASNC_2"/>
    <property type="match status" value="1"/>
</dbReference>
<organism evidence="5 6">
    <name type="scientific">Natrinema versiforme JCM 10478</name>
    <dbReference type="NCBI Taxonomy" id="1227496"/>
    <lineage>
        <taxon>Archaea</taxon>
        <taxon>Methanobacteriati</taxon>
        <taxon>Methanobacteriota</taxon>
        <taxon>Stenosarchaea group</taxon>
        <taxon>Halobacteria</taxon>
        <taxon>Halobacteriales</taxon>
        <taxon>Natrialbaceae</taxon>
        <taxon>Natrinema</taxon>
    </lineage>
</organism>
<evidence type="ECO:0000313" key="6">
    <source>
        <dbReference type="Proteomes" id="UP000011632"/>
    </source>
</evidence>
<dbReference type="Proteomes" id="UP000011632">
    <property type="component" value="Unassembled WGS sequence"/>
</dbReference>
<evidence type="ECO:0000256" key="1">
    <source>
        <dbReference type="ARBA" id="ARBA00023015"/>
    </source>
</evidence>
<dbReference type="STRING" id="1227496.C489_14140"/>
<keyword evidence="2" id="KW-0238">DNA-binding</keyword>
<dbReference type="SMART" id="SM00344">
    <property type="entry name" value="HTH_ASNC"/>
    <property type="match status" value="1"/>
</dbReference>
<evidence type="ECO:0000259" key="4">
    <source>
        <dbReference type="PROSITE" id="PS50956"/>
    </source>
</evidence>
<accession>L9XWA8</accession>
<dbReference type="InterPro" id="IPR050684">
    <property type="entry name" value="HTH-Siroheme_Decarb"/>
</dbReference>
<dbReference type="InterPro" id="IPR019888">
    <property type="entry name" value="Tscrpt_reg_AsnC-like"/>
</dbReference>
<proteinExistence type="predicted"/>
<dbReference type="InterPro" id="IPR000485">
    <property type="entry name" value="AsnC-type_HTH_dom"/>
</dbReference>
<dbReference type="InterPro" id="IPR011991">
    <property type="entry name" value="ArsR-like_HTH"/>
</dbReference>
<dbReference type="PANTHER" id="PTHR43413">
    <property type="entry name" value="TRANSCRIPTIONAL REGULATOR, ASNC FAMILY"/>
    <property type="match status" value="1"/>
</dbReference>